<gene>
    <name evidence="1" type="ORF">J2S43_007889</name>
</gene>
<reference evidence="1 2" key="1">
    <citation type="submission" date="2023-07" db="EMBL/GenBank/DDBJ databases">
        <title>Sequencing the genomes of 1000 actinobacteria strains.</title>
        <authorList>
            <person name="Klenk H.-P."/>
        </authorList>
    </citation>
    <scope>NUCLEOTIDE SEQUENCE [LARGE SCALE GENOMIC DNA]</scope>
    <source>
        <strain evidence="1 2">DSM 44710</strain>
    </source>
</reference>
<sequence length="45" mass="4866">MQADPDGILTPDELAAAVDRLKKAHYRRMALRSAQARSGKGRTAA</sequence>
<proteinExistence type="predicted"/>
<dbReference type="Proteomes" id="UP001240984">
    <property type="component" value="Unassembled WGS sequence"/>
</dbReference>
<protein>
    <submittedName>
        <fullName evidence="1">Uncharacterized protein</fullName>
    </submittedName>
</protein>
<evidence type="ECO:0000313" key="1">
    <source>
        <dbReference type="EMBL" id="MDP9799377.1"/>
    </source>
</evidence>
<comment type="caution">
    <text evidence="1">The sequence shown here is derived from an EMBL/GenBank/DDBJ whole genome shotgun (WGS) entry which is preliminary data.</text>
</comment>
<name>A0ABT9N6Q0_9ACTN</name>
<organism evidence="1 2">
    <name type="scientific">Catenuloplanes nepalensis</name>
    <dbReference type="NCBI Taxonomy" id="587533"/>
    <lineage>
        <taxon>Bacteria</taxon>
        <taxon>Bacillati</taxon>
        <taxon>Actinomycetota</taxon>
        <taxon>Actinomycetes</taxon>
        <taxon>Micromonosporales</taxon>
        <taxon>Micromonosporaceae</taxon>
        <taxon>Catenuloplanes</taxon>
    </lineage>
</organism>
<dbReference type="EMBL" id="JAUSRA010000001">
    <property type="protein sequence ID" value="MDP9799377.1"/>
    <property type="molecule type" value="Genomic_DNA"/>
</dbReference>
<keyword evidence="2" id="KW-1185">Reference proteome</keyword>
<evidence type="ECO:0000313" key="2">
    <source>
        <dbReference type="Proteomes" id="UP001240984"/>
    </source>
</evidence>
<accession>A0ABT9N6Q0</accession>